<dbReference type="GO" id="GO:0003723">
    <property type="term" value="F:RNA binding"/>
    <property type="evidence" value="ECO:0007669"/>
    <property type="project" value="InterPro"/>
</dbReference>
<dbReference type="GO" id="GO:0031119">
    <property type="term" value="P:tRNA pseudouridine synthesis"/>
    <property type="evidence" value="ECO:0007669"/>
    <property type="project" value="TreeGrafter"/>
</dbReference>
<proteinExistence type="inferred from homology"/>
<protein>
    <recommendedName>
        <fullName evidence="4">tRNA pseudouridine synthase</fullName>
        <ecNumber evidence="4">5.4.99.12</ecNumber>
    </recommendedName>
</protein>
<keyword evidence="7" id="KW-1185">Reference proteome</keyword>
<evidence type="ECO:0000313" key="7">
    <source>
        <dbReference type="Proteomes" id="UP001431209"/>
    </source>
</evidence>
<dbReference type="EC" id="5.4.99.12" evidence="4"/>
<evidence type="ECO:0000256" key="1">
    <source>
        <dbReference type="ARBA" id="ARBA00009375"/>
    </source>
</evidence>
<dbReference type="SUPFAM" id="SSF55120">
    <property type="entry name" value="Pseudouridine synthase"/>
    <property type="match status" value="1"/>
</dbReference>
<accession>A0AAW2ZRE5</accession>
<sequence>MECSEPFIKGNTELVVVTLHGYSFLYNQIRKMVGMVLAIINGVLSEADFDVAFDTNKFYNVPLAPASGLLLSMLYYNKYNKRHAAMNDTLSFRDYKDEINDFKNKLMDDYVNNEKYKQEMELWLLQLKEHDTKVRNLTEQEIEKLMTAKPKLEQVDHK</sequence>
<dbReference type="PANTHER" id="PTHR11142">
    <property type="entry name" value="PSEUDOURIDYLATE SYNTHASE"/>
    <property type="match status" value="1"/>
</dbReference>
<dbReference type="PANTHER" id="PTHR11142:SF4">
    <property type="entry name" value="PSEUDOURIDYLATE SYNTHASE 1 HOMOLOG"/>
    <property type="match status" value="1"/>
</dbReference>
<dbReference type="InterPro" id="IPR020097">
    <property type="entry name" value="PsdUridine_synth_TruA_a/b_dom"/>
</dbReference>
<dbReference type="InterPro" id="IPR001406">
    <property type="entry name" value="PsdUridine_synth_TruA"/>
</dbReference>
<dbReference type="EMBL" id="JAOPGA020001853">
    <property type="protein sequence ID" value="KAL0491731.1"/>
    <property type="molecule type" value="Genomic_DNA"/>
</dbReference>
<comment type="catalytic activity">
    <reaction evidence="4">
        <text>uridine(38/39/40) in tRNA = pseudouridine(38/39/40) in tRNA</text>
        <dbReference type="Rhea" id="RHEA:22376"/>
        <dbReference type="Rhea" id="RHEA-COMP:10085"/>
        <dbReference type="Rhea" id="RHEA-COMP:10087"/>
        <dbReference type="ChEBI" id="CHEBI:65314"/>
        <dbReference type="ChEBI" id="CHEBI:65315"/>
        <dbReference type="EC" id="5.4.99.12"/>
    </reaction>
</comment>
<evidence type="ECO:0000259" key="5">
    <source>
        <dbReference type="Pfam" id="PF01416"/>
    </source>
</evidence>
<dbReference type="InterPro" id="IPR020095">
    <property type="entry name" value="PsdUridine_synth_TruA_C"/>
</dbReference>
<gene>
    <name evidence="6" type="ORF">AKO1_000632</name>
</gene>
<evidence type="ECO:0000313" key="6">
    <source>
        <dbReference type="EMBL" id="KAL0491731.1"/>
    </source>
</evidence>
<name>A0AAW2ZRE5_9EUKA</name>
<dbReference type="GO" id="GO:0005634">
    <property type="term" value="C:nucleus"/>
    <property type="evidence" value="ECO:0007669"/>
    <property type="project" value="TreeGrafter"/>
</dbReference>
<organism evidence="6 7">
    <name type="scientific">Acrasis kona</name>
    <dbReference type="NCBI Taxonomy" id="1008807"/>
    <lineage>
        <taxon>Eukaryota</taxon>
        <taxon>Discoba</taxon>
        <taxon>Heterolobosea</taxon>
        <taxon>Tetramitia</taxon>
        <taxon>Eutetramitia</taxon>
        <taxon>Acrasidae</taxon>
        <taxon>Acrasis</taxon>
    </lineage>
</organism>
<keyword evidence="2 4" id="KW-0819">tRNA processing</keyword>
<evidence type="ECO:0000256" key="4">
    <source>
        <dbReference type="RuleBase" id="RU003792"/>
    </source>
</evidence>
<comment type="caution">
    <text evidence="6">The sequence shown here is derived from an EMBL/GenBank/DDBJ whole genome shotgun (WGS) entry which is preliminary data.</text>
</comment>
<dbReference type="InterPro" id="IPR020103">
    <property type="entry name" value="PsdUridine_synth_cat_dom_sf"/>
</dbReference>
<reference evidence="6 7" key="1">
    <citation type="submission" date="2024-03" db="EMBL/GenBank/DDBJ databases">
        <title>The Acrasis kona genome and developmental transcriptomes reveal deep origins of eukaryotic multicellular pathways.</title>
        <authorList>
            <person name="Sheikh S."/>
            <person name="Fu C.-J."/>
            <person name="Brown M.W."/>
            <person name="Baldauf S.L."/>
        </authorList>
    </citation>
    <scope>NUCLEOTIDE SEQUENCE [LARGE SCALE GENOMIC DNA]</scope>
    <source>
        <strain evidence="6 7">ATCC MYA-3509</strain>
    </source>
</reference>
<dbReference type="GO" id="GO:0160147">
    <property type="term" value="F:tRNA pseudouridine(38-40) synthase activity"/>
    <property type="evidence" value="ECO:0007669"/>
    <property type="project" value="UniProtKB-EC"/>
</dbReference>
<keyword evidence="3 4" id="KW-0413">Isomerase</keyword>
<evidence type="ECO:0000256" key="3">
    <source>
        <dbReference type="ARBA" id="ARBA00023235"/>
    </source>
</evidence>
<dbReference type="Pfam" id="PF01416">
    <property type="entry name" value="PseudoU_synth_1"/>
    <property type="match status" value="1"/>
</dbReference>
<dbReference type="GO" id="GO:1990481">
    <property type="term" value="P:mRNA pseudouridine synthesis"/>
    <property type="evidence" value="ECO:0007669"/>
    <property type="project" value="TreeGrafter"/>
</dbReference>
<evidence type="ECO:0000256" key="2">
    <source>
        <dbReference type="ARBA" id="ARBA00022694"/>
    </source>
</evidence>
<dbReference type="AlphaFoldDB" id="A0AAW2ZRE5"/>
<comment type="similarity">
    <text evidence="1 4">Belongs to the tRNA pseudouridine synthase TruA family.</text>
</comment>
<dbReference type="Proteomes" id="UP001431209">
    <property type="component" value="Unassembled WGS sequence"/>
</dbReference>
<dbReference type="Gene3D" id="3.30.70.660">
    <property type="entry name" value="Pseudouridine synthase I, catalytic domain, C-terminal subdomain"/>
    <property type="match status" value="1"/>
</dbReference>
<feature type="domain" description="Pseudouridine synthase I TruA alpha/beta" evidence="5">
    <location>
        <begin position="11"/>
        <end position="76"/>
    </location>
</feature>